<comment type="caution">
    <text evidence="1">The sequence shown here is derived from an EMBL/GenBank/DDBJ whole genome shotgun (WGS) entry which is preliminary data.</text>
</comment>
<dbReference type="RefSeq" id="WP_107831634.1">
    <property type="nucleotide sequence ID" value="NZ_CP160205.1"/>
</dbReference>
<evidence type="ECO:0000313" key="2">
    <source>
        <dbReference type="Proteomes" id="UP000244168"/>
    </source>
</evidence>
<protein>
    <submittedName>
        <fullName evidence="1">Uncharacterized protein</fullName>
    </submittedName>
</protein>
<reference evidence="1 2" key="1">
    <citation type="submission" date="2018-04" db="EMBL/GenBank/DDBJ databases">
        <title>Genomic Encyclopedia of Archaeal and Bacterial Type Strains, Phase II (KMG-II): from individual species to whole genera.</title>
        <authorList>
            <person name="Goeker M."/>
        </authorList>
    </citation>
    <scope>NUCLEOTIDE SEQUENCE [LARGE SCALE GENOMIC DNA]</scope>
    <source>
        <strain evidence="1 2">DSM 26809</strain>
    </source>
</reference>
<evidence type="ECO:0000313" key="1">
    <source>
        <dbReference type="EMBL" id="PTQ92451.1"/>
    </source>
</evidence>
<keyword evidence="2" id="KW-1185">Reference proteome</keyword>
<dbReference type="Proteomes" id="UP000244168">
    <property type="component" value="Unassembled WGS sequence"/>
</dbReference>
<gene>
    <name evidence="1" type="ORF">C8P68_11251</name>
</gene>
<accession>A0A2T5J4M0</accession>
<dbReference type="EMBL" id="QAOQ01000012">
    <property type="protein sequence ID" value="PTQ92451.1"/>
    <property type="molecule type" value="Genomic_DNA"/>
</dbReference>
<sequence length="1773" mass="194124">MYAFRKMKPGQRKAIAIFFALLIVNQFLFPCVALALTAGPTAPEATNFEPVDTTDMVNPLTGDFTYSMPLLEVPGPEGGYPLALAYHAGIQPNEEASWVGLGWTLNPGAIARNVNGYADDWNSVQGVQRTYWSGGNTKTFGVDVGIGEGPVSVNFGLSFAQDTYKGFGVGYSLGATAGMKNSPFRVGVRVDVTPYGQEYVGTSIGIVSGKTDEGLFASADLGISTNFKSVSAGVSGGINVSDGSTTRSLLGASIGSNGRGTSGGFSVGGASVSVSNANAGKIQTESSGFGFTLPLPGFSVGVSYNYERYWSDETATVSTNGALHNVDPSTLVSSNFFDNNAFDTYRLLNDRQTNIVDNPDPDRIVGGTYPSFDDYVVTAQGLSGNIRPYAFQNILYNQNKKNNQDPQNDVVQNVTNVVNISTKTNYQFRFIKDFSNKYTQDPSYDPSGAVVFDTAPKYGEAANDGGYNSSTNQLEGSRHIEYFTNQEIADAAANPNSTNRVKTLGFLQAHATGFVRNHDGQIGGFMITNESGVTYHYALPAYSSNELVHTEKVDQSGGYRFNDLQKTGAYAYTWYLTAITGPDYVDVDNDGQADNNDWGYWVSFEYGKWTGDYTWRNPSEGFHKDLDNQFQSYSTGKKEVYYLDAAKTRTHTALFVKEIRADGKSLGSNGYDVPTPGRTDVCPRATLRLNNILLLQNDQFTTSTDAIRSASTVYDWSQERPVSGVYDYTHFGHNIIDIHDIEQLSENLNQKCLRRIQFNYDYSLCPGVVNSYDPSGQVYSTSPASIPSDPTKLGKSTLLSVDLQGKGGAETIPPVQFEYDLDPNDVNNTDILIANQPSGRSGTITAGNITNRFQEGDILTFTSNNVKYYCTLLKDTGNGNFNVLYLDKIPTSAVGPLIAYKTKNPPYNKDAFDLWGAYKSDYIGSDNENLSRITTKISNLSADVWSLRKIKSSIGAEINVNYEGDTYNRSVLNDNKSLVINSAITKTGSQTFSFSVNNEDLNINNALQPGGKLDLLIMKYVYTDQYPSTRIINPAKVINSENYGSPVRVQSLNGNVLTIKVDPQMDYDLTTLAGFEWVNSNGQTGSTPLSGEQVLLAGGNVAAKGISLFYGGGIRVKNITVDDLAGQIRRTNYDYGLLGNSGSDIPSGVTSYQPVIFDVYKFQTFFYGHDMFSDPSLEPAPLYKKELYKKMNSLLVVSREVPPPGVMYENVTVSDEVLLPASGGSSTYQHIASAGKTTYEYEVFSRGMLGIKDYYFSQSTNDRRLNTSIKDYTARIGNLKRMITYDDKGNKLTEKINHYLHDDIADKSFDTQVQSYEPRLSAYNNIGVIQERYADARTVYQSGIAVDKRVMSGRDVFPAIMTGTTQIDYKNGTKTEQQDLSYDFYSGAILKTRITDSYGNKFINEVLPAYHIYPAMGLKTADATNKHMLIQQAASTTFKVDGSDQHLGVVSASANTWSNQSQVLDPDGNLTNTGQSNIWRMKASYAWMPSGTSSDDLSPTNSFQAYFDPGGSGNSSWKKVSELTLYNVFSKGLEQTDINNNYSASRLGYNNTKVIMTGNFAKYNEIAYSGAEDEFKNNTGVTSFIAPGDGVLNTAVAHTGTNSLTVHGGNGGFNYSVPLTRLSARDYYVAVWVKAANGNQNDAGLYYKIGNGASQAATLNYNKQAAGWYLLEMRIPKAAIVAGTGNLQVGCVNNGSLDLYFDDFRFQPVTAAAKAYVYDKHTGELSYILDNSNLYLHYEYDAAGRLTKCYKEVLGKTSVPLIKSIVYHYSKMQ</sequence>
<organism evidence="1 2">
    <name type="scientific">Mucilaginibacter yixingensis</name>
    <dbReference type="NCBI Taxonomy" id="1295612"/>
    <lineage>
        <taxon>Bacteria</taxon>
        <taxon>Pseudomonadati</taxon>
        <taxon>Bacteroidota</taxon>
        <taxon>Sphingobacteriia</taxon>
        <taxon>Sphingobacteriales</taxon>
        <taxon>Sphingobacteriaceae</taxon>
        <taxon>Mucilaginibacter</taxon>
    </lineage>
</organism>
<proteinExistence type="predicted"/>
<name>A0A2T5J4M0_9SPHI</name>